<dbReference type="EMBL" id="CP043498">
    <property type="protein sequence ID" value="QFY59463.1"/>
    <property type="molecule type" value="Genomic_DNA"/>
</dbReference>
<dbReference type="CDD" id="cd00093">
    <property type="entry name" value="HTH_XRE"/>
    <property type="match status" value="1"/>
</dbReference>
<dbReference type="PROSITE" id="PS50943">
    <property type="entry name" value="HTH_CROC1"/>
    <property type="match status" value="1"/>
</dbReference>
<dbReference type="PANTHER" id="PTHR46797:SF10">
    <property type="entry name" value="BLR1115 PROTEIN"/>
    <property type="match status" value="1"/>
</dbReference>
<dbReference type="RefSeq" id="WP_153269828.1">
    <property type="nucleotide sequence ID" value="NZ_CP043498.1"/>
</dbReference>
<dbReference type="GO" id="GO:0003700">
    <property type="term" value="F:DNA-binding transcription factor activity"/>
    <property type="evidence" value="ECO:0007669"/>
    <property type="project" value="TreeGrafter"/>
</dbReference>
<evidence type="ECO:0000256" key="1">
    <source>
        <dbReference type="ARBA" id="ARBA00023125"/>
    </source>
</evidence>
<accession>A0A5Q0C1Z9</accession>
<dbReference type="SUPFAM" id="SSF51182">
    <property type="entry name" value="RmlC-like cupins"/>
    <property type="match status" value="1"/>
</dbReference>
<dbReference type="InterPro" id="IPR050807">
    <property type="entry name" value="TransReg_Diox_bact_type"/>
</dbReference>
<sequence length="189" mass="20519">MSTISNDFDRCLGERIRAEREMRGWSLSDLSEESGVSRAMIHKIERGESSPTASLLGKLCGAFRLTVSSLIARAEAGGQRLVRRADQQVWTDPETGYSRRHVSPAAGSPIDIVEVDLPAGAMVSYPASSFVFLRQCISMVEGELTFIEGDLVHELATGDCLLLGPAADCTFHNRGDKACRYVVTVLKAA</sequence>
<dbReference type="SMART" id="SM00530">
    <property type="entry name" value="HTH_XRE"/>
    <property type="match status" value="1"/>
</dbReference>
<dbReference type="InterPro" id="IPR014710">
    <property type="entry name" value="RmlC-like_jellyroll"/>
</dbReference>
<dbReference type="InterPro" id="IPR011051">
    <property type="entry name" value="RmlC_Cupin_sf"/>
</dbReference>
<dbReference type="Gene3D" id="1.10.260.40">
    <property type="entry name" value="lambda repressor-like DNA-binding domains"/>
    <property type="match status" value="1"/>
</dbReference>
<keyword evidence="1" id="KW-0238">DNA-binding</keyword>
<dbReference type="GO" id="GO:0003677">
    <property type="term" value="F:DNA binding"/>
    <property type="evidence" value="ECO:0007669"/>
    <property type="project" value="UniProtKB-KW"/>
</dbReference>
<reference evidence="3 4" key="1">
    <citation type="submission" date="2019-08" db="EMBL/GenBank/DDBJ databases">
        <title>Prosopis cineraria nodule microbiome.</title>
        <authorList>
            <person name="Ali R."/>
            <person name="Chaluvadi S.R."/>
            <person name="Wang X."/>
        </authorList>
    </citation>
    <scope>NUCLEOTIDE SEQUENCE [LARGE SCALE GENOMIC DNA]</scope>
    <source>
        <strain evidence="3 4">BG7</strain>
    </source>
</reference>
<dbReference type="CDD" id="cd02209">
    <property type="entry name" value="cupin_XRE_C"/>
    <property type="match status" value="1"/>
</dbReference>
<protein>
    <submittedName>
        <fullName evidence="3">Helix-turn-helix domain-containing protein</fullName>
    </submittedName>
</protein>
<keyword evidence="4" id="KW-1185">Reference proteome</keyword>
<dbReference type="KEGG" id="rgr:FZ934_02835"/>
<dbReference type="PANTHER" id="PTHR46797">
    <property type="entry name" value="HTH-TYPE TRANSCRIPTIONAL REGULATOR"/>
    <property type="match status" value="1"/>
</dbReference>
<dbReference type="Proteomes" id="UP000326881">
    <property type="component" value="Chromosome"/>
</dbReference>
<evidence type="ECO:0000313" key="4">
    <source>
        <dbReference type="Proteomes" id="UP000326881"/>
    </source>
</evidence>
<dbReference type="SUPFAM" id="SSF47413">
    <property type="entry name" value="lambda repressor-like DNA-binding domains"/>
    <property type="match status" value="1"/>
</dbReference>
<dbReference type="GO" id="GO:0005829">
    <property type="term" value="C:cytosol"/>
    <property type="evidence" value="ECO:0007669"/>
    <property type="project" value="TreeGrafter"/>
</dbReference>
<name>A0A5Q0C1Z9_9HYPH</name>
<evidence type="ECO:0000313" key="3">
    <source>
        <dbReference type="EMBL" id="QFY59463.1"/>
    </source>
</evidence>
<gene>
    <name evidence="3" type="ORF">FZ934_02835</name>
</gene>
<dbReference type="InterPro" id="IPR010982">
    <property type="entry name" value="Lambda_DNA-bd_dom_sf"/>
</dbReference>
<evidence type="ECO:0000259" key="2">
    <source>
        <dbReference type="PROSITE" id="PS50943"/>
    </source>
</evidence>
<dbReference type="OrthoDB" id="189170at2"/>
<dbReference type="InterPro" id="IPR001387">
    <property type="entry name" value="Cro/C1-type_HTH"/>
</dbReference>
<organism evidence="3 4">
    <name type="scientific">Rhizobium grahamii</name>
    <dbReference type="NCBI Taxonomy" id="1120045"/>
    <lineage>
        <taxon>Bacteria</taxon>
        <taxon>Pseudomonadati</taxon>
        <taxon>Pseudomonadota</taxon>
        <taxon>Alphaproteobacteria</taxon>
        <taxon>Hyphomicrobiales</taxon>
        <taxon>Rhizobiaceae</taxon>
        <taxon>Rhizobium/Agrobacterium group</taxon>
        <taxon>Rhizobium</taxon>
    </lineage>
</organism>
<dbReference type="AlphaFoldDB" id="A0A5Q0C1Z9"/>
<dbReference type="Pfam" id="PF01381">
    <property type="entry name" value="HTH_3"/>
    <property type="match status" value="1"/>
</dbReference>
<dbReference type="Gene3D" id="2.60.120.10">
    <property type="entry name" value="Jelly Rolls"/>
    <property type="match status" value="1"/>
</dbReference>
<proteinExistence type="predicted"/>
<feature type="domain" description="HTH cro/C1-type" evidence="2">
    <location>
        <begin position="16"/>
        <end position="70"/>
    </location>
</feature>